<reference evidence="1 2" key="1">
    <citation type="submission" date="2021-04" db="EMBL/GenBank/DDBJ databases">
        <title>The genome sequence of Ideonella sp. 3Y2.</title>
        <authorList>
            <person name="Liu Y."/>
        </authorList>
    </citation>
    <scope>NUCLEOTIDE SEQUENCE [LARGE SCALE GENOMIC DNA]</scope>
    <source>
        <strain evidence="1 2">3Y2</strain>
    </source>
</reference>
<evidence type="ECO:0000313" key="1">
    <source>
        <dbReference type="EMBL" id="MBQ0930847.1"/>
    </source>
</evidence>
<dbReference type="AlphaFoldDB" id="A0A940Y6P4"/>
<sequence length="93" mass="10406">MPAIGQPCNGCGVCCAWAPCPLGIVVSGRRQGRCRALRWDAAQRLYRCAMVSQPRRVWPWWPRWAEPALRRLAARWIWAASGCDADLAAERAA</sequence>
<gene>
    <name evidence="1" type="ORF">KAK03_10145</name>
</gene>
<proteinExistence type="predicted"/>
<protein>
    <recommendedName>
        <fullName evidence="3">4Fe-4S ferredoxin-type domain-containing protein</fullName>
    </recommendedName>
</protein>
<name>A0A940Y6P4_9BURK</name>
<evidence type="ECO:0008006" key="3">
    <source>
        <dbReference type="Google" id="ProtNLM"/>
    </source>
</evidence>
<dbReference type="Proteomes" id="UP000676246">
    <property type="component" value="Unassembled WGS sequence"/>
</dbReference>
<comment type="caution">
    <text evidence="1">The sequence shown here is derived from an EMBL/GenBank/DDBJ whole genome shotgun (WGS) entry which is preliminary data.</text>
</comment>
<keyword evidence="2" id="KW-1185">Reference proteome</keyword>
<accession>A0A940Y6P4</accession>
<dbReference type="EMBL" id="JAGQDD010000006">
    <property type="protein sequence ID" value="MBQ0930847.1"/>
    <property type="molecule type" value="Genomic_DNA"/>
</dbReference>
<evidence type="ECO:0000313" key="2">
    <source>
        <dbReference type="Proteomes" id="UP000676246"/>
    </source>
</evidence>
<organism evidence="1 2">
    <name type="scientific">Ideonella alba</name>
    <dbReference type="NCBI Taxonomy" id="2824118"/>
    <lineage>
        <taxon>Bacteria</taxon>
        <taxon>Pseudomonadati</taxon>
        <taxon>Pseudomonadota</taxon>
        <taxon>Betaproteobacteria</taxon>
        <taxon>Burkholderiales</taxon>
        <taxon>Sphaerotilaceae</taxon>
        <taxon>Ideonella</taxon>
    </lineage>
</organism>